<dbReference type="EMBL" id="CP033459">
    <property type="protein sequence ID" value="QFQ12058.1"/>
    <property type="molecule type" value="Genomic_DNA"/>
</dbReference>
<protein>
    <submittedName>
        <fullName evidence="2">Lrp/AsnC family transcriptional regulator</fullName>
    </submittedName>
</protein>
<gene>
    <name evidence="2" type="ORF">C7Y71_002930</name>
</gene>
<dbReference type="Pfam" id="PF01037">
    <property type="entry name" value="AsnC_trans_reg"/>
    <property type="match status" value="1"/>
</dbReference>
<dbReference type="GO" id="GO:0043200">
    <property type="term" value="P:response to amino acid"/>
    <property type="evidence" value="ECO:0007669"/>
    <property type="project" value="TreeGrafter"/>
</dbReference>
<dbReference type="PANTHER" id="PTHR30154:SF34">
    <property type="entry name" value="TRANSCRIPTIONAL REGULATOR AZLB"/>
    <property type="match status" value="1"/>
</dbReference>
<dbReference type="SUPFAM" id="SSF54909">
    <property type="entry name" value="Dimeric alpha+beta barrel"/>
    <property type="match status" value="1"/>
</dbReference>
<keyword evidence="3" id="KW-1185">Reference proteome</keyword>
<name>A0A5P8E559_9BACT</name>
<feature type="domain" description="Transcription regulator AsnC/Lrp ligand binding" evidence="1">
    <location>
        <begin position="26"/>
        <end position="89"/>
    </location>
</feature>
<dbReference type="InterPro" id="IPR019887">
    <property type="entry name" value="Tscrpt_reg_AsnC/Lrp_C"/>
</dbReference>
<dbReference type="KEGG" id="alq:C7Y71_002930"/>
<organism evidence="2 3">
    <name type="scientific">Pseudoprevotella muciniphila</name>
    <dbReference type="NCBI Taxonomy" id="2133944"/>
    <lineage>
        <taxon>Bacteria</taxon>
        <taxon>Pseudomonadati</taxon>
        <taxon>Bacteroidota</taxon>
        <taxon>Bacteroidia</taxon>
        <taxon>Bacteroidales</taxon>
        <taxon>Prevotellaceae</taxon>
        <taxon>Pseudoprevotella</taxon>
    </lineage>
</organism>
<reference evidence="2 3" key="1">
    <citation type="submission" date="2018-11" db="EMBL/GenBank/DDBJ databases">
        <authorList>
            <person name="Na S.W."/>
            <person name="Baik M."/>
        </authorList>
    </citation>
    <scope>NUCLEOTIDE SEQUENCE [LARGE SCALE GENOMIC DNA]</scope>
    <source>
        <strain evidence="2 3">E39</strain>
    </source>
</reference>
<dbReference type="Proteomes" id="UP000249375">
    <property type="component" value="Chromosome"/>
</dbReference>
<evidence type="ECO:0000313" key="3">
    <source>
        <dbReference type="Proteomes" id="UP000249375"/>
    </source>
</evidence>
<dbReference type="GO" id="GO:0005829">
    <property type="term" value="C:cytosol"/>
    <property type="evidence" value="ECO:0007669"/>
    <property type="project" value="TreeGrafter"/>
</dbReference>
<dbReference type="GO" id="GO:0043565">
    <property type="term" value="F:sequence-specific DNA binding"/>
    <property type="evidence" value="ECO:0007669"/>
    <property type="project" value="TreeGrafter"/>
</dbReference>
<dbReference type="Gene3D" id="3.30.70.920">
    <property type="match status" value="1"/>
</dbReference>
<evidence type="ECO:0000259" key="1">
    <source>
        <dbReference type="Pfam" id="PF01037"/>
    </source>
</evidence>
<dbReference type="PANTHER" id="PTHR30154">
    <property type="entry name" value="LEUCINE-RESPONSIVE REGULATORY PROTEIN"/>
    <property type="match status" value="1"/>
</dbReference>
<accession>A0A5P8E559</accession>
<dbReference type="InterPro" id="IPR011008">
    <property type="entry name" value="Dimeric_a/b-barrel"/>
</dbReference>
<sequence>MLDPEKLNQKLLVFCNVKLKQINREIAEAFVRQINFFPEVIECYNTSGTYDYLLKIGVRDMKQYQEFILTKLGNIDSVSSIESTFVMNEVKNKHGINF</sequence>
<proteinExistence type="predicted"/>
<dbReference type="AlphaFoldDB" id="A0A5P8E559"/>
<evidence type="ECO:0000313" key="2">
    <source>
        <dbReference type="EMBL" id="QFQ12058.1"/>
    </source>
</evidence>
<dbReference type="OrthoDB" id="9800326at2"/>